<comment type="similarity">
    <text evidence="1">Belongs to the heat shock protein 70 family.</text>
</comment>
<dbReference type="PROSITE" id="PS00297">
    <property type="entry name" value="HSP70_1"/>
    <property type="match status" value="1"/>
</dbReference>
<dbReference type="InterPro" id="IPR018181">
    <property type="entry name" value="Heat_shock_70_CS"/>
</dbReference>
<evidence type="ECO:0000313" key="5">
    <source>
        <dbReference type="Proteomes" id="UP001172457"/>
    </source>
</evidence>
<comment type="caution">
    <text evidence="4">The sequence shown here is derived from an EMBL/GenBank/DDBJ whole genome shotgun (WGS) entry which is preliminary data.</text>
</comment>
<dbReference type="Pfam" id="PF00012">
    <property type="entry name" value="HSP70"/>
    <property type="match status" value="1"/>
</dbReference>
<reference evidence="4" key="1">
    <citation type="submission" date="2023-03" db="EMBL/GenBank/DDBJ databases">
        <title>Chromosome-scale reference genome and RAD-based genetic map of yellow starthistle (Centaurea solstitialis) reveal putative structural variation and QTLs associated with invader traits.</title>
        <authorList>
            <person name="Reatini B."/>
            <person name="Cang F.A."/>
            <person name="Jiang Q."/>
            <person name="Mckibben M.T.W."/>
            <person name="Barker M.S."/>
            <person name="Rieseberg L.H."/>
            <person name="Dlugosch K.M."/>
        </authorList>
    </citation>
    <scope>NUCLEOTIDE SEQUENCE</scope>
    <source>
        <strain evidence="4">CAN-66</strain>
        <tissue evidence="4">Leaf</tissue>
    </source>
</reference>
<dbReference type="Gene3D" id="3.30.420.40">
    <property type="match status" value="1"/>
</dbReference>
<dbReference type="EMBL" id="JARYMX010000005">
    <property type="protein sequence ID" value="KAJ9550069.1"/>
    <property type="molecule type" value="Genomic_DNA"/>
</dbReference>
<keyword evidence="3" id="KW-0067">ATP-binding</keyword>
<evidence type="ECO:0000256" key="2">
    <source>
        <dbReference type="ARBA" id="ARBA00022741"/>
    </source>
</evidence>
<proteinExistence type="inferred from homology"/>
<dbReference type="GO" id="GO:0005524">
    <property type="term" value="F:ATP binding"/>
    <property type="evidence" value="ECO:0007669"/>
    <property type="project" value="UniProtKB-KW"/>
</dbReference>
<gene>
    <name evidence="4" type="ORF">OSB04_022612</name>
</gene>
<dbReference type="InterPro" id="IPR013126">
    <property type="entry name" value="Hsp_70_fam"/>
</dbReference>
<dbReference type="InterPro" id="IPR043129">
    <property type="entry name" value="ATPase_NBD"/>
</dbReference>
<name>A0AA38WHF2_9ASTR</name>
<dbReference type="Proteomes" id="UP001172457">
    <property type="component" value="Chromosome 5"/>
</dbReference>
<sequence length="183" mass="21040">MSWTGKGQAIGIDLGTTYSRVGVWQNDRVEIIADDEGNRMTPSYVGFTDTERPIGNATNHQNTLWIIGKYAKPRCFKNVNLNSLNCEYRANKRAWMTGVLFEEYVRQLDKKMVGRKILLIVDNCLLRNEAIKAAITLNNFLLSYEKTTPEVLTMLKKIRADIQGEIDFNKKQKTIESFFKKHS</sequence>
<evidence type="ECO:0000256" key="3">
    <source>
        <dbReference type="ARBA" id="ARBA00022840"/>
    </source>
</evidence>
<dbReference type="SUPFAM" id="SSF53067">
    <property type="entry name" value="Actin-like ATPase domain"/>
    <property type="match status" value="1"/>
</dbReference>
<dbReference type="AlphaFoldDB" id="A0AA38WHF2"/>
<evidence type="ECO:0000313" key="4">
    <source>
        <dbReference type="EMBL" id="KAJ9550069.1"/>
    </source>
</evidence>
<dbReference type="PRINTS" id="PR00301">
    <property type="entry name" value="HEATSHOCK70"/>
</dbReference>
<protein>
    <submittedName>
        <fullName evidence="4">Uncharacterized protein</fullName>
    </submittedName>
</protein>
<dbReference type="FunFam" id="3.30.420.40:FF:000028">
    <property type="entry name" value="heat shock 70 kDa protein-like"/>
    <property type="match status" value="1"/>
</dbReference>
<organism evidence="4 5">
    <name type="scientific">Centaurea solstitialis</name>
    <name type="common">yellow star-thistle</name>
    <dbReference type="NCBI Taxonomy" id="347529"/>
    <lineage>
        <taxon>Eukaryota</taxon>
        <taxon>Viridiplantae</taxon>
        <taxon>Streptophyta</taxon>
        <taxon>Embryophyta</taxon>
        <taxon>Tracheophyta</taxon>
        <taxon>Spermatophyta</taxon>
        <taxon>Magnoliopsida</taxon>
        <taxon>eudicotyledons</taxon>
        <taxon>Gunneridae</taxon>
        <taxon>Pentapetalae</taxon>
        <taxon>asterids</taxon>
        <taxon>campanulids</taxon>
        <taxon>Asterales</taxon>
        <taxon>Asteraceae</taxon>
        <taxon>Carduoideae</taxon>
        <taxon>Cardueae</taxon>
        <taxon>Centaureinae</taxon>
        <taxon>Centaurea</taxon>
    </lineage>
</organism>
<accession>A0AA38WHF2</accession>
<keyword evidence="5" id="KW-1185">Reference proteome</keyword>
<evidence type="ECO:0000256" key="1">
    <source>
        <dbReference type="ARBA" id="ARBA00007381"/>
    </source>
</evidence>
<dbReference type="GO" id="GO:0003676">
    <property type="term" value="F:nucleic acid binding"/>
    <property type="evidence" value="ECO:0007669"/>
    <property type="project" value="InterPro"/>
</dbReference>
<dbReference type="GO" id="GO:0140662">
    <property type="term" value="F:ATP-dependent protein folding chaperone"/>
    <property type="evidence" value="ECO:0007669"/>
    <property type="project" value="InterPro"/>
</dbReference>
<dbReference type="PANTHER" id="PTHR19375">
    <property type="entry name" value="HEAT SHOCK PROTEIN 70KDA"/>
    <property type="match status" value="1"/>
</dbReference>
<keyword evidence="2" id="KW-0547">Nucleotide-binding</keyword>